<dbReference type="Proteomes" id="UP000176244">
    <property type="component" value="Unassembled WGS sequence"/>
</dbReference>
<protein>
    <recommendedName>
        <fullName evidence="4">DUF2798 domain-containing protein</fullName>
    </recommendedName>
</protein>
<dbReference type="AlphaFoldDB" id="A0A1F2PIW8"/>
<dbReference type="RefSeq" id="WP_070370782.1">
    <property type="nucleotide sequence ID" value="NZ_LKEU01000027.1"/>
</dbReference>
<evidence type="ECO:0008006" key="4">
    <source>
        <dbReference type="Google" id="ProtNLM"/>
    </source>
</evidence>
<evidence type="ECO:0000256" key="1">
    <source>
        <dbReference type="SAM" id="Phobius"/>
    </source>
</evidence>
<evidence type="ECO:0000313" key="3">
    <source>
        <dbReference type="Proteomes" id="UP000176244"/>
    </source>
</evidence>
<feature type="transmembrane region" description="Helical" evidence="1">
    <location>
        <begin position="34"/>
        <end position="56"/>
    </location>
</feature>
<feature type="transmembrane region" description="Helical" evidence="1">
    <location>
        <begin position="126"/>
        <end position="149"/>
    </location>
</feature>
<dbReference type="OrthoDB" id="7062363at2"/>
<keyword evidence="1" id="KW-0812">Transmembrane</keyword>
<feature type="transmembrane region" description="Helical" evidence="1">
    <location>
        <begin position="77"/>
        <end position="106"/>
    </location>
</feature>
<proteinExistence type="predicted"/>
<dbReference type="Pfam" id="PF11391">
    <property type="entry name" value="DUF2798"/>
    <property type="match status" value="2"/>
</dbReference>
<dbReference type="STRING" id="52694.ACWI_14600"/>
<keyword evidence="1" id="KW-1133">Transmembrane helix</keyword>
<reference evidence="2 3" key="1">
    <citation type="submission" date="2015-09" db="EMBL/GenBank/DDBJ databases">
        <title>Genome sequence of Acetobacterium wieringae DSM 1911.</title>
        <authorList>
            <person name="Poehlein A."/>
            <person name="Bengelsdorf F.R."/>
            <person name="Schiel-Bengelsdorf B."/>
            <person name="Duerre P."/>
            <person name="Daniel R."/>
        </authorList>
    </citation>
    <scope>NUCLEOTIDE SEQUENCE [LARGE SCALE GENOMIC DNA]</scope>
    <source>
        <strain evidence="2 3">DSM 1911</strain>
    </source>
</reference>
<feature type="transmembrane region" description="Helical" evidence="1">
    <location>
        <begin position="9"/>
        <end position="28"/>
    </location>
</feature>
<sequence length="164" mass="18772">MPKTKFQELIFTIIMVVTMVYCMSVYNMVLEFGFSYVTFLNALLGMWPEVVGAFIAQRDIVGPIVQKKVLSWFKPDIDKAIFITIAMAGCTVCLMAPIMTLYVSILYHGFVSEIPLLWLPKLVQNFPFALCIQLFYVGPFVRFTFRILFKKQLSVMPSKVATEI</sequence>
<keyword evidence="1" id="KW-0472">Membrane</keyword>
<evidence type="ECO:0000313" key="2">
    <source>
        <dbReference type="EMBL" id="OFV70874.1"/>
    </source>
</evidence>
<accession>A0A1F2PIW8</accession>
<dbReference type="InterPro" id="IPR021529">
    <property type="entry name" value="DUF2798"/>
</dbReference>
<organism evidence="2 3">
    <name type="scientific">Acetobacterium wieringae</name>
    <dbReference type="NCBI Taxonomy" id="52694"/>
    <lineage>
        <taxon>Bacteria</taxon>
        <taxon>Bacillati</taxon>
        <taxon>Bacillota</taxon>
        <taxon>Clostridia</taxon>
        <taxon>Eubacteriales</taxon>
        <taxon>Eubacteriaceae</taxon>
        <taxon>Acetobacterium</taxon>
    </lineage>
</organism>
<name>A0A1F2PIW8_9FIRM</name>
<comment type="caution">
    <text evidence="2">The sequence shown here is derived from an EMBL/GenBank/DDBJ whole genome shotgun (WGS) entry which is preliminary data.</text>
</comment>
<dbReference type="EMBL" id="LKEU01000027">
    <property type="protein sequence ID" value="OFV70874.1"/>
    <property type="molecule type" value="Genomic_DNA"/>
</dbReference>
<gene>
    <name evidence="2" type="ORF">ACWI_14600</name>
</gene>